<evidence type="ECO:0000259" key="2">
    <source>
        <dbReference type="SMART" id="SM00014"/>
    </source>
</evidence>
<evidence type="ECO:0000256" key="1">
    <source>
        <dbReference type="SAM" id="SignalP"/>
    </source>
</evidence>
<sequence>MKRILLSSAFMLGYITSVHATSAFETYGDIGQFAIPALAAGISWYKDDYDGLKEFGYGVLSTTATVEVLKYSVDSTRPNGSPHSFPSGHTALAFSGASYLQMRYGWTYGLPAYIAAGAVGWSRVASDNHYWRDVIASAVIATGFSYLFTTPYEQPLTIQPGVMNDGAYGVLLHYQY</sequence>
<proteinExistence type="predicted"/>
<feature type="chain" id="PRO_5014805570" evidence="1">
    <location>
        <begin position="21"/>
        <end position="176"/>
    </location>
</feature>
<evidence type="ECO:0000313" key="3">
    <source>
        <dbReference type="EMBL" id="PJC93553.1"/>
    </source>
</evidence>
<dbReference type="SUPFAM" id="SSF48317">
    <property type="entry name" value="Acid phosphatase/Vanadium-dependent haloperoxidase"/>
    <property type="match status" value="1"/>
</dbReference>
<comment type="caution">
    <text evidence="3">The sequence shown here is derived from an EMBL/GenBank/DDBJ whole genome shotgun (WGS) entry which is preliminary data.</text>
</comment>
<evidence type="ECO:0000313" key="4">
    <source>
        <dbReference type="Proteomes" id="UP000232060"/>
    </source>
</evidence>
<feature type="domain" description="Phosphatidic acid phosphatase type 2/haloperoxidase" evidence="2">
    <location>
        <begin position="50"/>
        <end position="149"/>
    </location>
</feature>
<dbReference type="CDD" id="cd03394">
    <property type="entry name" value="PAP2_like_5"/>
    <property type="match status" value="1"/>
</dbReference>
<dbReference type="RefSeq" id="WP_100859514.1">
    <property type="nucleotide sequence ID" value="NZ_PGCP01000012.1"/>
</dbReference>
<feature type="signal peptide" evidence="1">
    <location>
        <begin position="1"/>
        <end position="20"/>
    </location>
</feature>
<dbReference type="SMART" id="SM00014">
    <property type="entry name" value="acidPPc"/>
    <property type="match status" value="1"/>
</dbReference>
<dbReference type="AlphaFoldDB" id="A0A2M8HAH4"/>
<gene>
    <name evidence="3" type="ORF">CUC44_08400</name>
</gene>
<dbReference type="Proteomes" id="UP000232060">
    <property type="component" value="Unassembled WGS sequence"/>
</dbReference>
<dbReference type="Gene3D" id="1.20.144.10">
    <property type="entry name" value="Phosphatidic acid phosphatase type 2/haloperoxidase"/>
    <property type="match status" value="1"/>
</dbReference>
<reference evidence="3 4" key="1">
    <citation type="submission" date="2017-11" db="EMBL/GenBank/DDBJ databases">
        <title>Draft genome sequence of environmental isolate Aeromonas lusitania sp. nov. MDC 2473.</title>
        <authorList>
            <person name="Colston S.M."/>
            <person name="Navarro A."/>
            <person name="Martinez-Murcia A.J."/>
            <person name="Graf J."/>
        </authorList>
    </citation>
    <scope>NUCLEOTIDE SEQUENCE [LARGE SCALE GENOMIC DNA]</scope>
    <source>
        <strain evidence="3 4">MDC 2473</strain>
    </source>
</reference>
<dbReference type="EMBL" id="PGCP01000012">
    <property type="protein sequence ID" value="PJC93553.1"/>
    <property type="molecule type" value="Genomic_DNA"/>
</dbReference>
<protein>
    <submittedName>
        <fullName evidence="3">PAP2 family protein</fullName>
    </submittedName>
</protein>
<dbReference type="OrthoDB" id="9773582at2"/>
<dbReference type="Pfam" id="PF01569">
    <property type="entry name" value="PAP2"/>
    <property type="match status" value="1"/>
</dbReference>
<keyword evidence="1" id="KW-0732">Signal</keyword>
<name>A0A2M8HAH4_9GAMM</name>
<dbReference type="InterPro" id="IPR036938">
    <property type="entry name" value="PAP2/HPO_sf"/>
</dbReference>
<keyword evidence="4" id="KW-1185">Reference proteome</keyword>
<dbReference type="InterPro" id="IPR000326">
    <property type="entry name" value="PAP2/HPO"/>
</dbReference>
<accession>A0A2M8HAH4</accession>
<organism evidence="3 4">
    <name type="scientific">Aeromonas lusitana</name>
    <dbReference type="NCBI Taxonomy" id="931529"/>
    <lineage>
        <taxon>Bacteria</taxon>
        <taxon>Pseudomonadati</taxon>
        <taxon>Pseudomonadota</taxon>
        <taxon>Gammaproteobacteria</taxon>
        <taxon>Aeromonadales</taxon>
        <taxon>Aeromonadaceae</taxon>
        <taxon>Aeromonas</taxon>
    </lineage>
</organism>